<reference evidence="1" key="1">
    <citation type="submission" date="2022-04" db="EMBL/GenBank/DDBJ databases">
        <title>Complete genome of Methanoplanus endosymbiosus DSM 3599.</title>
        <authorList>
            <person name="Chen S.-C."/>
            <person name="You Y.-T."/>
            <person name="Zhou Y.-Z."/>
            <person name="Lai M.-C."/>
        </authorList>
    </citation>
    <scope>NUCLEOTIDE SEQUENCE</scope>
    <source>
        <strain evidence="1">DSM 3599</strain>
    </source>
</reference>
<accession>A0A9E7PLU0</accession>
<dbReference type="KEGG" id="mend:L6E24_14610"/>
<dbReference type="Proteomes" id="UP001060368">
    <property type="component" value="Chromosome"/>
</dbReference>
<dbReference type="EMBL" id="CP096115">
    <property type="protein sequence ID" value="UUX92543.1"/>
    <property type="molecule type" value="Genomic_DNA"/>
</dbReference>
<dbReference type="PROSITE" id="PS51257">
    <property type="entry name" value="PROKAR_LIPOPROTEIN"/>
    <property type="match status" value="1"/>
</dbReference>
<evidence type="ECO:0000313" key="1">
    <source>
        <dbReference type="EMBL" id="UUX92543.1"/>
    </source>
</evidence>
<dbReference type="RefSeq" id="WP_257742689.1">
    <property type="nucleotide sequence ID" value="NZ_CP096115.1"/>
</dbReference>
<organism evidence="1 2">
    <name type="scientific">Methanoplanus endosymbiosus</name>
    <dbReference type="NCBI Taxonomy" id="33865"/>
    <lineage>
        <taxon>Archaea</taxon>
        <taxon>Methanobacteriati</taxon>
        <taxon>Methanobacteriota</taxon>
        <taxon>Stenosarchaea group</taxon>
        <taxon>Methanomicrobia</taxon>
        <taxon>Methanomicrobiales</taxon>
        <taxon>Methanomicrobiaceae</taxon>
        <taxon>Methanoplanus</taxon>
    </lineage>
</organism>
<protein>
    <recommendedName>
        <fullName evidence="3">Lipoprotein</fullName>
    </recommendedName>
</protein>
<dbReference type="InterPro" id="IPR036412">
    <property type="entry name" value="HAD-like_sf"/>
</dbReference>
<sequence length="235" mass="25739">MDKYALLQAVTLSVITLLLISVAGCIACDKDNAGDESASEPYTTVSAEDIKKGLEGLGPITAGFDIDGTAFFTESVYYYGLNNIDGPNGTNLYGSDPLADPEFISRVNNEFVGQYIPKEGAEEIISMHLGRGDKVIFITKKAPSAEERITEYIGSVFGIKDPVLIFTNESSKMPYINEEDVSVYYGDSDGDITECNDAESCTPYRFMRNIITEEYYGESYNPGIYGENVVENSDC</sequence>
<gene>
    <name evidence="1" type="ORF">L6E24_14610</name>
</gene>
<name>A0A9E7PLU0_9EURY</name>
<evidence type="ECO:0008006" key="3">
    <source>
        <dbReference type="Google" id="ProtNLM"/>
    </source>
</evidence>
<dbReference type="SUPFAM" id="SSF56784">
    <property type="entry name" value="HAD-like"/>
    <property type="match status" value="1"/>
</dbReference>
<dbReference type="AlphaFoldDB" id="A0A9E7PLU0"/>
<evidence type="ECO:0000313" key="2">
    <source>
        <dbReference type="Proteomes" id="UP001060368"/>
    </source>
</evidence>
<dbReference type="Gene3D" id="3.40.50.1000">
    <property type="entry name" value="HAD superfamily/HAD-like"/>
    <property type="match status" value="1"/>
</dbReference>
<dbReference type="GeneID" id="74308961"/>
<keyword evidence="2" id="KW-1185">Reference proteome</keyword>
<dbReference type="InterPro" id="IPR023214">
    <property type="entry name" value="HAD_sf"/>
</dbReference>
<proteinExistence type="predicted"/>